<gene>
    <name evidence="9" type="ORF">HOLleu_32083</name>
</gene>
<keyword evidence="6" id="KW-0695">RNA-directed DNA polymerase</keyword>
<evidence type="ECO:0000256" key="2">
    <source>
        <dbReference type="ARBA" id="ARBA00022695"/>
    </source>
</evidence>
<dbReference type="GO" id="GO:0004190">
    <property type="term" value="F:aspartic-type endopeptidase activity"/>
    <property type="evidence" value="ECO:0007669"/>
    <property type="project" value="InterPro"/>
</dbReference>
<dbReference type="InterPro" id="IPR043502">
    <property type="entry name" value="DNA/RNA_pol_sf"/>
</dbReference>
<dbReference type="InterPro" id="IPR012337">
    <property type="entry name" value="RNaseH-like_sf"/>
</dbReference>
<keyword evidence="3" id="KW-0540">Nuclease</keyword>
<organism evidence="9 10">
    <name type="scientific">Holothuria leucospilota</name>
    <name type="common">Black long sea cucumber</name>
    <name type="synonym">Mertensiothuria leucospilota</name>
    <dbReference type="NCBI Taxonomy" id="206669"/>
    <lineage>
        <taxon>Eukaryota</taxon>
        <taxon>Metazoa</taxon>
        <taxon>Echinodermata</taxon>
        <taxon>Eleutherozoa</taxon>
        <taxon>Echinozoa</taxon>
        <taxon>Holothuroidea</taxon>
        <taxon>Aspidochirotacea</taxon>
        <taxon>Aspidochirotida</taxon>
        <taxon>Holothuriidae</taxon>
        <taxon>Holothuria</taxon>
    </lineage>
</organism>
<dbReference type="PROSITE" id="PS50994">
    <property type="entry name" value="INTEGRASE"/>
    <property type="match status" value="1"/>
</dbReference>
<dbReference type="Gene3D" id="1.10.340.70">
    <property type="match status" value="1"/>
</dbReference>
<dbReference type="Gene3D" id="3.30.420.10">
    <property type="entry name" value="Ribonuclease H-like superfamily/Ribonuclease H"/>
    <property type="match status" value="1"/>
</dbReference>
<protein>
    <recommendedName>
        <fullName evidence="8">Integrase catalytic domain-containing protein</fullName>
    </recommendedName>
</protein>
<dbReference type="EMBL" id="JAIZAY010000016">
    <property type="protein sequence ID" value="KAJ8027051.1"/>
    <property type="molecule type" value="Genomic_DNA"/>
</dbReference>
<evidence type="ECO:0000313" key="10">
    <source>
        <dbReference type="Proteomes" id="UP001152320"/>
    </source>
</evidence>
<dbReference type="Pfam" id="PF18701">
    <property type="entry name" value="DUF5641"/>
    <property type="match status" value="1"/>
</dbReference>
<dbReference type="GO" id="GO:0006508">
    <property type="term" value="P:proteolysis"/>
    <property type="evidence" value="ECO:0007669"/>
    <property type="project" value="InterPro"/>
</dbReference>
<keyword evidence="1" id="KW-0808">Transferase</keyword>
<evidence type="ECO:0000256" key="6">
    <source>
        <dbReference type="ARBA" id="ARBA00022918"/>
    </source>
</evidence>
<dbReference type="PANTHER" id="PTHR47331:SF1">
    <property type="entry name" value="GAG-LIKE PROTEIN"/>
    <property type="match status" value="1"/>
</dbReference>
<dbReference type="InterPro" id="IPR036397">
    <property type="entry name" value="RNaseH_sf"/>
</dbReference>
<reference evidence="9" key="1">
    <citation type="submission" date="2021-10" db="EMBL/GenBank/DDBJ databases">
        <title>Tropical sea cucumber genome reveals ecological adaptation and Cuvierian tubules defense mechanism.</title>
        <authorList>
            <person name="Chen T."/>
        </authorList>
    </citation>
    <scope>NUCLEOTIDE SEQUENCE</scope>
    <source>
        <strain evidence="9">Nanhai2018</strain>
        <tissue evidence="9">Muscle</tissue>
    </source>
</reference>
<feature type="region of interest" description="Disordered" evidence="7">
    <location>
        <begin position="98"/>
        <end position="128"/>
    </location>
</feature>
<evidence type="ECO:0000256" key="1">
    <source>
        <dbReference type="ARBA" id="ARBA00022679"/>
    </source>
</evidence>
<name>A0A9Q1BGQ0_HOLLE</name>
<sequence length="1749" mass="199708">MSEEATLKLRRRAAKGKFTRLEKAVQFLLNEHRSKSEVEEAFEEVSHAYQEVSEKHETFTSVITDDDEYDKQEKWMEDCQQAFLNLKIKVCDYCKQNVSRPRSPETESKANKGTDYETGNGIQSETNDVDENDGIVIDEITGPDLEAQAQGCEPDQEEVVKKSIPHFKMEKPKMPKFGGNVRDYHIFKSDFTHMVGKVYSKRDSITILRSALYGKPLEMVRGIGSDYDAAWEYLDSVYGDPRFTADAIINDINKFKAVKEGEDSRFCELVNLVRTSYNALKEVGRPHDMDNSQMLALIERKLNMDDRKVWFRYLEREGKQASLSVLIDWLTSEMKSRIRATAPLRSETSKSGAAVHVVGKESDAKKFHKCWLCESTNHWTDQCQTFLNLTPAQRWQHVKEHHGCFSCLKKAGRDHRMSNCRRKRACSEVVNGTQCGQFHHPLLHLPAGSVSGIVGVALNTKDQALLPVVEVDIEGPRGMKQRGNILLDSGAQISLIRTSLAEQLNLKGKNVNITITKVGGEQEQMQTKKYQLKIRPLTKSGVYSISAVGLPCISEELKYMDVDETSKLFGLKPDDVRRGNGSVDILIGIDYAHLHCGDVRQAGHLVARNSPLGWLIFGSSATQEVVASSVLHVKLSSPVDLTDFWTSESMGVNPSSCECKPNRSSKLEADEGKIISDSCEKVGTQWLIPYPWRKDAKLLPDNRSQAERTLRATEKRLSKNPEYAEAYKREMMEMVEMNFARKLTEKDIKQYKGPVHYISHHAVIRPEKRSTPVRIVFNSSAVFQGHCLNDYWLKGPDLLNNLFGVILRFREHKVATCGDISKMYHRILIPETDQHVHRYLWRDMQIDRTPEVFVKTVLTFGDRPAPAMAQVALLKTAKEGEQQHPRAAQALRHNTYMDDICLSNPTIEDAAEITHGIDEVLKGGGFKVKEWLSSQPLGERSEVSKENVKSFTDETKVEKVLGVVWDHENDKFSYKVNLKKSLLVQNSESGELQRLTKRKILSQVAQIFDPVGFASAFVIRAKIGLQHLWQKGLDWDSELSERDEEKWRHLFKEMENLNALKFERCLTPVNGRDPILCIFSDASEFAFGTCAYIRWQVSNDSYDVRFLTAKSRVAPLKRLTIPRLELQGAVLAARLSCTILEELTLKPVKVMFMIDSTIVLGWIQSNARGFKPFVSARVGEIQTVTDPSQWFYVPSEHNIADDVSRGISVEQLKGRWECGPEFLHTPEEEWPLANRPNLLSVEAEGECERRNTQQVFMVKETQIINCENFSNWRRLLRVTAYVFRFVQNLKARCQKSQEPKTQETRALDPSELKEAETFWIKDAQRLLHTRLKCGEFKTLSPFVENDLIRVGGRAKSDLISYDMGHPVLLPQKHHVSKLITQHYHSRGHNGVACTAAKVREKYWILGVHRLAKTVKYRCVTCKVLARKAESQVMASLPKERLAPFTPPFFYTSCDYFGPLQVKVGRNKVTKHYGVIFTCLNTRAVHLELSVDCSTMEFLQVLRRFFAIRGQPVQILSDNGTQFVGAEKELRLMIQGWSDEQLKEFCAERQTEWKFTTPSAPHQNGCAESLVKSCKMAIRRAIGEQVLTVMELNTCLQEIANLVNQRPIGRIPTDPDDGRYLCPNDMLLGRASRDVPQGPFRETRNPRHRVEFVQKIVDSFWRRWTRDVLPLLVPRRKWDVHRRNVRVDDIVMMVETNAVRGKWILGRVVQVYPGSDGKVRNLRVKTSTTEFCRPVTKIAVIYPAEGYEDD</sequence>
<keyword evidence="4" id="KW-0255">Endonuclease</keyword>
<dbReference type="InterPro" id="IPR001584">
    <property type="entry name" value="Integrase_cat-core"/>
</dbReference>
<dbReference type="CDD" id="cd01644">
    <property type="entry name" value="RT_pepA17"/>
    <property type="match status" value="1"/>
</dbReference>
<accession>A0A9Q1BGQ0</accession>
<keyword evidence="5" id="KW-0378">Hydrolase</keyword>
<dbReference type="Gene3D" id="3.10.10.10">
    <property type="entry name" value="HIV Type 1 Reverse Transcriptase, subunit A, domain 1"/>
    <property type="match status" value="1"/>
</dbReference>
<dbReference type="InterPro" id="IPR000477">
    <property type="entry name" value="RT_dom"/>
</dbReference>
<dbReference type="GO" id="GO:0004519">
    <property type="term" value="F:endonuclease activity"/>
    <property type="evidence" value="ECO:0007669"/>
    <property type="project" value="UniProtKB-KW"/>
</dbReference>
<evidence type="ECO:0000256" key="7">
    <source>
        <dbReference type="SAM" id="MobiDB-lite"/>
    </source>
</evidence>
<dbReference type="Gene3D" id="2.40.70.10">
    <property type="entry name" value="Acid Proteases"/>
    <property type="match status" value="1"/>
</dbReference>
<dbReference type="InterPro" id="IPR040676">
    <property type="entry name" value="DUF5641"/>
</dbReference>
<dbReference type="InterPro" id="IPR021109">
    <property type="entry name" value="Peptidase_aspartic_dom_sf"/>
</dbReference>
<dbReference type="InterPro" id="IPR005312">
    <property type="entry name" value="DUF1759"/>
</dbReference>
<dbReference type="OrthoDB" id="5985322at2759"/>
<evidence type="ECO:0000259" key="8">
    <source>
        <dbReference type="PROSITE" id="PS50994"/>
    </source>
</evidence>
<feature type="domain" description="Integrase catalytic" evidence="8">
    <location>
        <begin position="1442"/>
        <end position="1630"/>
    </location>
</feature>
<feature type="compositionally biased region" description="Basic and acidic residues" evidence="7">
    <location>
        <begin position="102"/>
        <end position="115"/>
    </location>
</feature>
<dbReference type="Pfam" id="PF05380">
    <property type="entry name" value="Peptidase_A17"/>
    <property type="match status" value="1"/>
</dbReference>
<dbReference type="InterPro" id="IPR043128">
    <property type="entry name" value="Rev_trsase/Diguanyl_cyclase"/>
</dbReference>
<evidence type="ECO:0000256" key="3">
    <source>
        <dbReference type="ARBA" id="ARBA00022722"/>
    </source>
</evidence>
<dbReference type="GO" id="GO:0003676">
    <property type="term" value="F:nucleic acid binding"/>
    <property type="evidence" value="ECO:0007669"/>
    <property type="project" value="InterPro"/>
</dbReference>
<dbReference type="PROSITE" id="PS00141">
    <property type="entry name" value="ASP_PROTEASE"/>
    <property type="match status" value="1"/>
</dbReference>
<dbReference type="GO" id="GO:0003964">
    <property type="term" value="F:RNA-directed DNA polymerase activity"/>
    <property type="evidence" value="ECO:0007669"/>
    <property type="project" value="UniProtKB-KW"/>
</dbReference>
<comment type="caution">
    <text evidence="9">The sequence shown here is derived from an EMBL/GenBank/DDBJ whole genome shotgun (WGS) entry which is preliminary data.</text>
</comment>
<proteinExistence type="predicted"/>
<dbReference type="PANTHER" id="PTHR47331">
    <property type="entry name" value="PHD-TYPE DOMAIN-CONTAINING PROTEIN"/>
    <property type="match status" value="1"/>
</dbReference>
<dbReference type="Pfam" id="PF00078">
    <property type="entry name" value="RVT_1"/>
    <property type="match status" value="1"/>
</dbReference>
<dbReference type="InterPro" id="IPR008042">
    <property type="entry name" value="Retrotrans_Pao"/>
</dbReference>
<keyword evidence="2" id="KW-0548">Nucleotidyltransferase</keyword>
<dbReference type="GO" id="GO:0015074">
    <property type="term" value="P:DNA integration"/>
    <property type="evidence" value="ECO:0007669"/>
    <property type="project" value="InterPro"/>
</dbReference>
<dbReference type="SUPFAM" id="SSF53098">
    <property type="entry name" value="Ribonuclease H-like"/>
    <property type="match status" value="1"/>
</dbReference>
<dbReference type="Pfam" id="PF03564">
    <property type="entry name" value="DUF1759"/>
    <property type="match status" value="1"/>
</dbReference>
<dbReference type="Proteomes" id="UP001152320">
    <property type="component" value="Chromosome 16"/>
</dbReference>
<evidence type="ECO:0000313" key="9">
    <source>
        <dbReference type="EMBL" id="KAJ8027051.1"/>
    </source>
</evidence>
<dbReference type="Gene3D" id="3.30.70.270">
    <property type="match status" value="1"/>
</dbReference>
<evidence type="ECO:0000256" key="5">
    <source>
        <dbReference type="ARBA" id="ARBA00022801"/>
    </source>
</evidence>
<dbReference type="SUPFAM" id="SSF56672">
    <property type="entry name" value="DNA/RNA polymerases"/>
    <property type="match status" value="1"/>
</dbReference>
<keyword evidence="10" id="KW-1185">Reference proteome</keyword>
<evidence type="ECO:0000256" key="4">
    <source>
        <dbReference type="ARBA" id="ARBA00022759"/>
    </source>
</evidence>
<dbReference type="InterPro" id="IPR001969">
    <property type="entry name" value="Aspartic_peptidase_AS"/>
</dbReference>
<dbReference type="Pfam" id="PF13650">
    <property type="entry name" value="Asp_protease_2"/>
    <property type="match status" value="1"/>
</dbReference>